<evidence type="ECO:0000256" key="5">
    <source>
        <dbReference type="SAM" id="Phobius"/>
    </source>
</evidence>
<dbReference type="Pfam" id="PF13639">
    <property type="entry name" value="zf-RING_2"/>
    <property type="match status" value="1"/>
</dbReference>
<keyword evidence="5" id="KW-0472">Membrane</keyword>
<dbReference type="PROSITE" id="PS50089">
    <property type="entry name" value="ZF_RING_2"/>
    <property type="match status" value="1"/>
</dbReference>
<dbReference type="Proteomes" id="UP001141806">
    <property type="component" value="Unassembled WGS sequence"/>
</dbReference>
<keyword evidence="2 4" id="KW-0863">Zinc-finger</keyword>
<comment type="caution">
    <text evidence="7">The sequence shown here is derived from an EMBL/GenBank/DDBJ whole genome shotgun (WGS) entry which is preliminary data.</text>
</comment>
<keyword evidence="5" id="KW-1133">Transmembrane helix</keyword>
<evidence type="ECO:0000313" key="7">
    <source>
        <dbReference type="EMBL" id="KAJ4964963.1"/>
    </source>
</evidence>
<keyword evidence="1" id="KW-0479">Metal-binding</keyword>
<dbReference type="InterPro" id="IPR001841">
    <property type="entry name" value="Znf_RING"/>
</dbReference>
<dbReference type="SMART" id="SM00184">
    <property type="entry name" value="RING"/>
    <property type="match status" value="1"/>
</dbReference>
<dbReference type="GO" id="GO:0012505">
    <property type="term" value="C:endomembrane system"/>
    <property type="evidence" value="ECO:0007669"/>
    <property type="project" value="TreeGrafter"/>
</dbReference>
<accession>A0A9Q0HEV7</accession>
<dbReference type="Gene3D" id="3.30.40.10">
    <property type="entry name" value="Zinc/RING finger domain, C3HC4 (zinc finger)"/>
    <property type="match status" value="1"/>
</dbReference>
<feature type="transmembrane region" description="Helical" evidence="5">
    <location>
        <begin position="20"/>
        <end position="45"/>
    </location>
</feature>
<dbReference type="EMBL" id="JAMYWD010000007">
    <property type="protein sequence ID" value="KAJ4964963.1"/>
    <property type="molecule type" value="Genomic_DNA"/>
</dbReference>
<reference evidence="7" key="1">
    <citation type="journal article" date="2023" name="Plant J.">
        <title>The genome of the king protea, Protea cynaroides.</title>
        <authorList>
            <person name="Chang J."/>
            <person name="Duong T.A."/>
            <person name="Schoeman C."/>
            <person name="Ma X."/>
            <person name="Roodt D."/>
            <person name="Barker N."/>
            <person name="Li Z."/>
            <person name="Van de Peer Y."/>
            <person name="Mizrachi E."/>
        </authorList>
    </citation>
    <scope>NUCLEOTIDE SEQUENCE</scope>
    <source>
        <tissue evidence="7">Young leaves</tissue>
    </source>
</reference>
<dbReference type="GO" id="GO:0008270">
    <property type="term" value="F:zinc ion binding"/>
    <property type="evidence" value="ECO:0007669"/>
    <property type="project" value="UniProtKB-KW"/>
</dbReference>
<evidence type="ECO:0000256" key="1">
    <source>
        <dbReference type="ARBA" id="ARBA00022723"/>
    </source>
</evidence>
<sequence length="154" mass="17326">MASPQSSSNDNMNQVYQAPAFTFILVSLLPLVYCILWCAIHIAILDLKRRRQSVSTSDTSALPLQVSVEQLRQQHQQVVCSINRKGEPNQECPICLEEAEEAEGEAETEAISWQLVPECNHEFHELCLNRWLKLSQTCPLCRVTTQLEACAAVV</sequence>
<dbReference type="SUPFAM" id="SSF57850">
    <property type="entry name" value="RING/U-box"/>
    <property type="match status" value="1"/>
</dbReference>
<keyword evidence="3" id="KW-0862">Zinc</keyword>
<evidence type="ECO:0000313" key="8">
    <source>
        <dbReference type="Proteomes" id="UP001141806"/>
    </source>
</evidence>
<dbReference type="InterPro" id="IPR050731">
    <property type="entry name" value="HRD1_E3_ubiq-ligases"/>
</dbReference>
<dbReference type="OrthoDB" id="8062037at2759"/>
<dbReference type="GO" id="GO:0061630">
    <property type="term" value="F:ubiquitin protein ligase activity"/>
    <property type="evidence" value="ECO:0007669"/>
    <property type="project" value="TreeGrafter"/>
</dbReference>
<gene>
    <name evidence="7" type="ORF">NE237_016812</name>
</gene>
<name>A0A9Q0HEV7_9MAGN</name>
<dbReference type="InterPro" id="IPR013083">
    <property type="entry name" value="Znf_RING/FYVE/PHD"/>
</dbReference>
<proteinExistence type="predicted"/>
<keyword evidence="8" id="KW-1185">Reference proteome</keyword>
<organism evidence="7 8">
    <name type="scientific">Protea cynaroides</name>
    <dbReference type="NCBI Taxonomy" id="273540"/>
    <lineage>
        <taxon>Eukaryota</taxon>
        <taxon>Viridiplantae</taxon>
        <taxon>Streptophyta</taxon>
        <taxon>Embryophyta</taxon>
        <taxon>Tracheophyta</taxon>
        <taxon>Spermatophyta</taxon>
        <taxon>Magnoliopsida</taxon>
        <taxon>Proteales</taxon>
        <taxon>Proteaceae</taxon>
        <taxon>Protea</taxon>
    </lineage>
</organism>
<evidence type="ECO:0000256" key="4">
    <source>
        <dbReference type="PROSITE-ProRule" id="PRU00175"/>
    </source>
</evidence>
<feature type="domain" description="RING-type" evidence="6">
    <location>
        <begin position="92"/>
        <end position="142"/>
    </location>
</feature>
<keyword evidence="5" id="KW-0812">Transmembrane</keyword>
<protein>
    <recommendedName>
        <fullName evidence="6">RING-type domain-containing protein</fullName>
    </recommendedName>
</protein>
<dbReference type="GO" id="GO:0043161">
    <property type="term" value="P:proteasome-mediated ubiquitin-dependent protein catabolic process"/>
    <property type="evidence" value="ECO:0007669"/>
    <property type="project" value="TreeGrafter"/>
</dbReference>
<evidence type="ECO:0000256" key="3">
    <source>
        <dbReference type="ARBA" id="ARBA00022833"/>
    </source>
</evidence>
<evidence type="ECO:0000256" key="2">
    <source>
        <dbReference type="ARBA" id="ARBA00022771"/>
    </source>
</evidence>
<dbReference type="PANTHER" id="PTHR22763">
    <property type="entry name" value="RING ZINC FINGER PROTEIN"/>
    <property type="match status" value="1"/>
</dbReference>
<evidence type="ECO:0000259" key="6">
    <source>
        <dbReference type="PROSITE" id="PS50089"/>
    </source>
</evidence>
<dbReference type="AlphaFoldDB" id="A0A9Q0HEV7"/>